<gene>
    <name evidence="5 7" type="primary">truB</name>
    <name evidence="7" type="ORF">EC9_14850</name>
</gene>
<evidence type="ECO:0000256" key="4">
    <source>
        <dbReference type="ARBA" id="ARBA00023235"/>
    </source>
</evidence>
<dbReference type="InterPro" id="IPR020103">
    <property type="entry name" value="PsdUridine_synth_cat_dom_sf"/>
</dbReference>
<dbReference type="KEGG" id="ruv:EC9_14850"/>
<comment type="function">
    <text evidence="5">Responsible for synthesis of pseudouridine from uracil-55 in the psi GC loop of transfer RNAs.</text>
</comment>
<evidence type="ECO:0000313" key="8">
    <source>
        <dbReference type="Proteomes" id="UP000319557"/>
    </source>
</evidence>
<evidence type="ECO:0000313" key="7">
    <source>
        <dbReference type="EMBL" id="QDS87307.1"/>
    </source>
</evidence>
<dbReference type="NCBIfam" id="TIGR00431">
    <property type="entry name" value="TruB"/>
    <property type="match status" value="1"/>
</dbReference>
<keyword evidence="3 5" id="KW-0819">tRNA processing</keyword>
<dbReference type="SUPFAM" id="SSF55120">
    <property type="entry name" value="Pseudouridine synthase"/>
    <property type="match status" value="1"/>
</dbReference>
<dbReference type="AlphaFoldDB" id="A0A517LXG2"/>
<dbReference type="GO" id="GO:0160148">
    <property type="term" value="F:tRNA pseudouridine(55) synthase activity"/>
    <property type="evidence" value="ECO:0007669"/>
    <property type="project" value="UniProtKB-EC"/>
</dbReference>
<sequence>MFGILNVNKPKGITSRAAVNRVYRAVKPNKAGHAGTLDPLAHGVLLVPIGSASRLVPYLHLLPKRYLASFELGMSSASDDSETEVTEHPELPAPSRVDLEQACAEMQGEILQRPPAYSAIKVEGKRAYKMARQGNLLELPKRPVQIDRITLLHYEFPELVLEIDCGSGTYIRSIGRDLAQSLGTEAIMTALARTAIGPFKLQDATSIDNLTAEAARAALQPAARGVMHMAQTILDDDEVTEIINGRMIPFRALGAGFINDPQEIAALDQAGRLRAILHSRDGGLGPKRVFPASMD</sequence>
<dbReference type="Pfam" id="PF01509">
    <property type="entry name" value="TruB_N"/>
    <property type="match status" value="1"/>
</dbReference>
<dbReference type="EC" id="5.4.99.25" evidence="5"/>
<dbReference type="GO" id="GO:0031119">
    <property type="term" value="P:tRNA pseudouridine synthesis"/>
    <property type="evidence" value="ECO:0007669"/>
    <property type="project" value="UniProtKB-UniRule"/>
</dbReference>
<dbReference type="InterPro" id="IPR014780">
    <property type="entry name" value="tRNA_psdUridine_synth_TruB"/>
</dbReference>
<evidence type="ECO:0000256" key="2">
    <source>
        <dbReference type="ARBA" id="ARBA00005642"/>
    </source>
</evidence>
<evidence type="ECO:0000256" key="5">
    <source>
        <dbReference type="HAMAP-Rule" id="MF_01080"/>
    </source>
</evidence>
<dbReference type="Proteomes" id="UP000319557">
    <property type="component" value="Chromosome"/>
</dbReference>
<feature type="active site" description="Nucleophile" evidence="5">
    <location>
        <position position="38"/>
    </location>
</feature>
<comment type="similarity">
    <text evidence="2 5">Belongs to the pseudouridine synthase TruB family. Type 1 subfamily.</text>
</comment>
<comment type="catalytic activity">
    <reaction evidence="1 5">
        <text>uridine(55) in tRNA = pseudouridine(55) in tRNA</text>
        <dbReference type="Rhea" id="RHEA:42532"/>
        <dbReference type="Rhea" id="RHEA-COMP:10101"/>
        <dbReference type="Rhea" id="RHEA-COMP:10102"/>
        <dbReference type="ChEBI" id="CHEBI:65314"/>
        <dbReference type="ChEBI" id="CHEBI:65315"/>
        <dbReference type="EC" id="5.4.99.25"/>
    </reaction>
</comment>
<dbReference type="GO" id="GO:0003723">
    <property type="term" value="F:RNA binding"/>
    <property type="evidence" value="ECO:0007669"/>
    <property type="project" value="InterPro"/>
</dbReference>
<evidence type="ECO:0000259" key="6">
    <source>
        <dbReference type="Pfam" id="PF01509"/>
    </source>
</evidence>
<evidence type="ECO:0000256" key="1">
    <source>
        <dbReference type="ARBA" id="ARBA00000385"/>
    </source>
</evidence>
<reference evidence="7 8" key="1">
    <citation type="submission" date="2019-02" db="EMBL/GenBank/DDBJ databases">
        <title>Deep-cultivation of Planctomycetes and their phenomic and genomic characterization uncovers novel biology.</title>
        <authorList>
            <person name="Wiegand S."/>
            <person name="Jogler M."/>
            <person name="Boedeker C."/>
            <person name="Pinto D."/>
            <person name="Vollmers J."/>
            <person name="Rivas-Marin E."/>
            <person name="Kohn T."/>
            <person name="Peeters S.H."/>
            <person name="Heuer A."/>
            <person name="Rast P."/>
            <person name="Oberbeckmann S."/>
            <person name="Bunk B."/>
            <person name="Jeske O."/>
            <person name="Meyerdierks A."/>
            <person name="Storesund J.E."/>
            <person name="Kallscheuer N."/>
            <person name="Luecker S."/>
            <person name="Lage O.M."/>
            <person name="Pohl T."/>
            <person name="Merkel B.J."/>
            <person name="Hornburger P."/>
            <person name="Mueller R.-W."/>
            <person name="Bruemmer F."/>
            <person name="Labrenz M."/>
            <person name="Spormann A.M."/>
            <person name="Op den Camp H."/>
            <person name="Overmann J."/>
            <person name="Amann R."/>
            <person name="Jetten M.S.M."/>
            <person name="Mascher T."/>
            <person name="Medema M.H."/>
            <person name="Devos D.P."/>
            <person name="Kaster A.-K."/>
            <person name="Ovreas L."/>
            <person name="Rohde M."/>
            <person name="Galperin M.Y."/>
            <person name="Jogler C."/>
        </authorList>
    </citation>
    <scope>NUCLEOTIDE SEQUENCE [LARGE SCALE GENOMIC DNA]</scope>
    <source>
        <strain evidence="7 8">EC9</strain>
    </source>
</reference>
<name>A0A517LXG2_9BACT</name>
<accession>A0A517LXG2</accession>
<organism evidence="7 8">
    <name type="scientific">Rosistilla ulvae</name>
    <dbReference type="NCBI Taxonomy" id="1930277"/>
    <lineage>
        <taxon>Bacteria</taxon>
        <taxon>Pseudomonadati</taxon>
        <taxon>Planctomycetota</taxon>
        <taxon>Planctomycetia</taxon>
        <taxon>Pirellulales</taxon>
        <taxon>Pirellulaceae</taxon>
        <taxon>Rosistilla</taxon>
    </lineage>
</organism>
<dbReference type="PANTHER" id="PTHR13767">
    <property type="entry name" value="TRNA-PSEUDOURIDINE SYNTHASE"/>
    <property type="match status" value="1"/>
</dbReference>
<feature type="domain" description="Pseudouridine synthase II N-terminal" evidence="6">
    <location>
        <begin position="25"/>
        <end position="171"/>
    </location>
</feature>
<dbReference type="PANTHER" id="PTHR13767:SF2">
    <property type="entry name" value="PSEUDOURIDYLATE SYNTHASE TRUB1"/>
    <property type="match status" value="1"/>
</dbReference>
<dbReference type="RefSeq" id="WP_218934649.1">
    <property type="nucleotide sequence ID" value="NZ_CP036261.1"/>
</dbReference>
<evidence type="ECO:0000256" key="3">
    <source>
        <dbReference type="ARBA" id="ARBA00022694"/>
    </source>
</evidence>
<dbReference type="GO" id="GO:1990481">
    <property type="term" value="P:mRNA pseudouridine synthesis"/>
    <property type="evidence" value="ECO:0007669"/>
    <property type="project" value="TreeGrafter"/>
</dbReference>
<proteinExistence type="inferred from homology"/>
<dbReference type="EMBL" id="CP036261">
    <property type="protein sequence ID" value="QDS87307.1"/>
    <property type="molecule type" value="Genomic_DNA"/>
</dbReference>
<keyword evidence="4 5" id="KW-0413">Isomerase</keyword>
<dbReference type="HAMAP" id="MF_01080">
    <property type="entry name" value="TruB_bact"/>
    <property type="match status" value="1"/>
</dbReference>
<dbReference type="InterPro" id="IPR002501">
    <property type="entry name" value="PsdUridine_synth_N"/>
</dbReference>
<dbReference type="CDD" id="cd02573">
    <property type="entry name" value="PseudoU_synth_EcTruB"/>
    <property type="match status" value="1"/>
</dbReference>
<protein>
    <recommendedName>
        <fullName evidence="5">tRNA pseudouridine synthase B</fullName>
        <ecNumber evidence="5">5.4.99.25</ecNumber>
    </recommendedName>
    <alternativeName>
        <fullName evidence="5">tRNA pseudouridine(55) synthase</fullName>
        <shortName evidence="5">Psi55 synthase</shortName>
    </alternativeName>
    <alternativeName>
        <fullName evidence="5">tRNA pseudouridylate synthase</fullName>
    </alternativeName>
    <alternativeName>
        <fullName evidence="5">tRNA-uridine isomerase</fullName>
    </alternativeName>
</protein>
<dbReference type="Gene3D" id="3.30.2350.10">
    <property type="entry name" value="Pseudouridine synthase"/>
    <property type="match status" value="1"/>
</dbReference>
<keyword evidence="8" id="KW-1185">Reference proteome</keyword>